<accession>A0AAT9G4U9</accession>
<comment type="similarity">
    <text evidence="1">Belongs to the DNA repair enzymes AP/ExoA family.</text>
</comment>
<feature type="active site" evidence="5">
    <location>
        <position position="109"/>
    </location>
</feature>
<feature type="active site" description="Proton acceptor" evidence="5">
    <location>
        <position position="259"/>
    </location>
</feature>
<feature type="binding site" evidence="6">
    <location>
        <position position="258"/>
    </location>
    <ligand>
        <name>Mg(2+)</name>
        <dbReference type="ChEBI" id="CHEBI:18420"/>
        <label>1</label>
    </ligand>
</feature>
<feature type="site" description="Interaction with DNA substrate" evidence="7">
    <location>
        <position position="259"/>
    </location>
</feature>
<feature type="active site" description="Proton donor/acceptor" evidence="5">
    <location>
        <position position="151"/>
    </location>
</feature>
<evidence type="ECO:0000256" key="6">
    <source>
        <dbReference type="PIRSR" id="PIRSR604808-2"/>
    </source>
</evidence>
<dbReference type="InterPro" id="IPR037493">
    <property type="entry name" value="ExoIII-like"/>
</dbReference>
<feature type="domain" description="Endonuclease/exonuclease/phosphatase" evidence="8">
    <location>
        <begin position="4"/>
        <end position="259"/>
    </location>
</feature>
<dbReference type="GO" id="GO:0004519">
    <property type="term" value="F:endonuclease activity"/>
    <property type="evidence" value="ECO:0007669"/>
    <property type="project" value="InterPro"/>
</dbReference>
<evidence type="ECO:0000256" key="2">
    <source>
        <dbReference type="ARBA" id="ARBA00022723"/>
    </source>
</evidence>
<dbReference type="PANTHER" id="PTHR43250:SF2">
    <property type="entry name" value="EXODEOXYRIBONUCLEASE III"/>
    <property type="match status" value="1"/>
</dbReference>
<dbReference type="InterPro" id="IPR004808">
    <property type="entry name" value="AP_endonuc_1"/>
</dbReference>
<feature type="site" description="Transition state stabilizer" evidence="7">
    <location>
        <position position="153"/>
    </location>
</feature>
<dbReference type="GO" id="GO:0008311">
    <property type="term" value="F:double-stranded DNA 3'-5' DNA exonuclease activity"/>
    <property type="evidence" value="ECO:0007669"/>
    <property type="project" value="InterPro"/>
</dbReference>
<proteinExistence type="inferred from homology"/>
<feature type="binding site" evidence="6">
    <location>
        <position position="34"/>
    </location>
    <ligand>
        <name>Mg(2+)</name>
        <dbReference type="ChEBI" id="CHEBI:18420"/>
        <label>1</label>
    </ligand>
</feature>
<feature type="binding site" evidence="6">
    <location>
        <position position="153"/>
    </location>
    <ligand>
        <name>Mg(2+)</name>
        <dbReference type="ChEBI" id="CHEBI:18420"/>
        <label>1</label>
    </ligand>
</feature>
<gene>
    <name evidence="9" type="primary">xthA</name>
    <name evidence="9" type="ORF">ACHINZ_4070</name>
</gene>
<dbReference type="PANTHER" id="PTHR43250">
    <property type="entry name" value="EXODEOXYRIBONUCLEASE III"/>
    <property type="match status" value="1"/>
</dbReference>
<name>A0AAT9G4U9_9ENTR</name>
<dbReference type="NCBIfam" id="NF008733">
    <property type="entry name" value="PRK11756.1"/>
    <property type="match status" value="1"/>
</dbReference>
<comment type="cofactor">
    <cofactor evidence="6">
        <name>Mg(2+)</name>
        <dbReference type="ChEBI" id="CHEBI:18420"/>
    </cofactor>
    <cofactor evidence="6">
        <name>Mn(2+)</name>
        <dbReference type="ChEBI" id="CHEBI:29035"/>
    </cofactor>
    <text evidence="6">Probably binds two magnesium or manganese ions per subunit.</text>
</comment>
<dbReference type="SUPFAM" id="SSF56219">
    <property type="entry name" value="DNase I-like"/>
    <property type="match status" value="1"/>
</dbReference>
<dbReference type="NCBIfam" id="TIGR00633">
    <property type="entry name" value="xth"/>
    <property type="match status" value="1"/>
</dbReference>
<dbReference type="EMBL" id="AP028961">
    <property type="protein sequence ID" value="BET44735.1"/>
    <property type="molecule type" value="Genomic_DNA"/>
</dbReference>
<evidence type="ECO:0000256" key="4">
    <source>
        <dbReference type="ARBA" id="ARBA00022842"/>
    </source>
</evidence>
<dbReference type="NCBIfam" id="TIGR00195">
    <property type="entry name" value="exoDNase_III"/>
    <property type="match status" value="1"/>
</dbReference>
<evidence type="ECO:0000256" key="7">
    <source>
        <dbReference type="PIRSR" id="PIRSR604808-3"/>
    </source>
</evidence>
<evidence type="ECO:0000313" key="9">
    <source>
        <dbReference type="EMBL" id="BET44735.1"/>
    </source>
</evidence>
<dbReference type="Pfam" id="PF03372">
    <property type="entry name" value="Exo_endo_phos"/>
    <property type="match status" value="1"/>
</dbReference>
<keyword evidence="4 6" id="KW-0460">Magnesium</keyword>
<evidence type="ECO:0000256" key="1">
    <source>
        <dbReference type="ARBA" id="ARBA00007092"/>
    </source>
</evidence>
<evidence type="ECO:0000256" key="5">
    <source>
        <dbReference type="PIRSR" id="PIRSR604808-1"/>
    </source>
</evidence>
<reference evidence="9" key="1">
    <citation type="journal article" date="2023" name="Front. Microbiol.">
        <title>Genome analysis of Candidatus Aschnera chinzeii, the bacterial endosymbiont of the blood-sucking bat fly Penicillidia jenynsii (Insecta: Diptera: Nycteribiidae).</title>
        <authorList>
            <person name="Koga R."/>
            <person name="Moriyama M."/>
            <person name="Nozaki T."/>
            <person name="Fukatsu T."/>
        </authorList>
    </citation>
    <scope>NUCLEOTIDE SEQUENCE</scope>
    <source>
        <strain evidence="9">Kw-01</strain>
    </source>
</reference>
<dbReference type="GO" id="GO:0006281">
    <property type="term" value="P:DNA repair"/>
    <property type="evidence" value="ECO:0007669"/>
    <property type="project" value="InterPro"/>
</dbReference>
<evidence type="ECO:0000259" key="8">
    <source>
        <dbReference type="Pfam" id="PF03372"/>
    </source>
</evidence>
<dbReference type="AlphaFoldDB" id="A0AAT9G4U9"/>
<feature type="binding site" evidence="6">
    <location>
        <position position="151"/>
    </location>
    <ligand>
        <name>Mg(2+)</name>
        <dbReference type="ChEBI" id="CHEBI:18420"/>
        <label>1</label>
    </ligand>
</feature>
<reference evidence="9" key="2">
    <citation type="submission" date="2023-10" db="EMBL/GenBank/DDBJ databases">
        <authorList>
            <person name="Koga R."/>
            <person name="Fukatsu T."/>
        </authorList>
    </citation>
    <scope>NUCLEOTIDE SEQUENCE</scope>
    <source>
        <strain evidence="9">Kw-01</strain>
    </source>
</reference>
<dbReference type="PROSITE" id="PS51435">
    <property type="entry name" value="AP_NUCLEASE_F1_4"/>
    <property type="match status" value="1"/>
</dbReference>
<feature type="binding site" evidence="6">
    <location>
        <position position="259"/>
    </location>
    <ligand>
        <name>Mg(2+)</name>
        <dbReference type="ChEBI" id="CHEBI:18420"/>
        <label>1</label>
    </ligand>
</feature>
<organism evidence="9">
    <name type="scientific">Candidatus Aschnera chinzeii</name>
    <dbReference type="NCBI Taxonomy" id="1485666"/>
    <lineage>
        <taxon>Bacteria</taxon>
        <taxon>Pseudomonadati</taxon>
        <taxon>Pseudomonadota</taxon>
        <taxon>Gammaproteobacteria</taxon>
        <taxon>Enterobacterales</taxon>
        <taxon>Enterobacteriaceae</taxon>
        <taxon>Candidatus Aschnera</taxon>
    </lineage>
</organism>
<keyword evidence="3" id="KW-0378">Hydrolase</keyword>
<dbReference type="GO" id="GO:0003677">
    <property type="term" value="F:DNA binding"/>
    <property type="evidence" value="ECO:0007669"/>
    <property type="project" value="InterPro"/>
</dbReference>
<protein>
    <submittedName>
        <fullName evidence="9">Exodeoxyribonuclease III</fullName>
    </submittedName>
</protein>
<feature type="site" description="Important for catalytic activity" evidence="7">
    <location>
        <position position="229"/>
    </location>
</feature>
<keyword evidence="2 6" id="KW-0479">Metal-binding</keyword>
<evidence type="ECO:0000256" key="3">
    <source>
        <dbReference type="ARBA" id="ARBA00022801"/>
    </source>
</evidence>
<keyword evidence="6" id="KW-0464">Manganese</keyword>
<feature type="binding site" evidence="6">
    <location>
        <position position="7"/>
    </location>
    <ligand>
        <name>Mg(2+)</name>
        <dbReference type="ChEBI" id="CHEBI:18420"/>
        <label>1</label>
    </ligand>
</feature>
<sequence length="268" mass="31266">MKCISFNINGIRAHLHQLEEIINKDYPDIIGLQETKVDDPIFPLAHINHLGYNVYYHGQKAHYGVALLLKSKAISIDKGFPNDIYHAQRRIITAHINTKIGIIIIINLYVPQGGYRKDPIKFPAKIKFFHNLYNYLYNYKQLYNNIIIMGDINISPTDNDIGIGNVNKQRWLNIGKCSFLPEERELIKKIQSLGFTDIYRYQNPDVKNKFSWFDYRSNGFSKNNGLRIDLMFVSNKMLKYCVNSGIDYHIRSMNKPSDHAPIWTTFNF</sequence>
<dbReference type="Gene3D" id="3.60.10.10">
    <property type="entry name" value="Endonuclease/exonuclease/phosphatase"/>
    <property type="match status" value="1"/>
</dbReference>
<dbReference type="InterPro" id="IPR036691">
    <property type="entry name" value="Endo/exonu/phosph_ase_sf"/>
</dbReference>
<dbReference type="InterPro" id="IPR005135">
    <property type="entry name" value="Endo/exonuclease/phosphatase"/>
</dbReference>
<dbReference type="GO" id="GO:0046872">
    <property type="term" value="F:metal ion binding"/>
    <property type="evidence" value="ECO:0007669"/>
    <property type="project" value="UniProtKB-KW"/>
</dbReference>
<dbReference type="CDD" id="cd09086">
    <property type="entry name" value="ExoIII-like_AP-endo"/>
    <property type="match status" value="1"/>
</dbReference>
<dbReference type="PROSITE" id="PS00726">
    <property type="entry name" value="AP_NUCLEASE_F1_1"/>
    <property type="match status" value="1"/>
</dbReference>
<dbReference type="InterPro" id="IPR020847">
    <property type="entry name" value="AP_endonuclease_F1_BS"/>
</dbReference>